<dbReference type="AlphaFoldDB" id="A0A2H1GF60"/>
<reference evidence="2" key="1">
    <citation type="submission" date="2017-05" db="EMBL/GenBank/DDBJ databases">
        <authorList>
            <person name="Song R."/>
            <person name="Chenine A.L."/>
            <person name="Ruprecht R.M."/>
        </authorList>
    </citation>
    <scope>NUCLEOTIDE SEQUENCE [LARGE SCALE GENOMIC DNA]</scope>
</reference>
<gene>
    <name evidence="1" type="ORF">ZT1E4_G5688</name>
</gene>
<accession>A0A2H1GF60</accession>
<name>A0A2H1GF60_ZYMTR</name>
<sequence length="101" mass="10652">MSDAVACVLAGRGTNPQATAMSAWAAFEQPSVLGLLADGKKGKNHRKWTSGAGISMDELMSMVAGGTELSRKREAGEKRSAPDGMLQAKVTVTIRGWSEDE</sequence>
<evidence type="ECO:0000313" key="1">
    <source>
        <dbReference type="EMBL" id="SMR52194.1"/>
    </source>
</evidence>
<protein>
    <submittedName>
        <fullName evidence="1">Uncharacterized protein</fullName>
    </submittedName>
</protein>
<organism evidence="1 2">
    <name type="scientific">Zymoseptoria tritici ST99CH_1E4</name>
    <dbReference type="NCBI Taxonomy" id="1276532"/>
    <lineage>
        <taxon>Eukaryota</taxon>
        <taxon>Fungi</taxon>
        <taxon>Dikarya</taxon>
        <taxon>Ascomycota</taxon>
        <taxon>Pezizomycotina</taxon>
        <taxon>Dothideomycetes</taxon>
        <taxon>Dothideomycetidae</taxon>
        <taxon>Mycosphaerellales</taxon>
        <taxon>Mycosphaerellaceae</taxon>
        <taxon>Zymoseptoria</taxon>
    </lineage>
</organism>
<evidence type="ECO:0000313" key="2">
    <source>
        <dbReference type="Proteomes" id="UP000245764"/>
    </source>
</evidence>
<proteinExistence type="predicted"/>
<dbReference type="EMBL" id="LT854257">
    <property type="protein sequence ID" value="SMR52194.1"/>
    <property type="molecule type" value="Genomic_DNA"/>
</dbReference>
<dbReference type="Proteomes" id="UP000245764">
    <property type="component" value="Chromosome 5"/>
</dbReference>